<dbReference type="CDD" id="cd09209">
    <property type="entry name" value="Lumazine_synthase-I"/>
    <property type="match status" value="1"/>
</dbReference>
<dbReference type="InterPro" id="IPR002180">
    <property type="entry name" value="LS/RS"/>
</dbReference>
<dbReference type="HAMAP" id="MF_00178">
    <property type="entry name" value="Lumazine_synth"/>
    <property type="match status" value="1"/>
</dbReference>
<feature type="binding site" evidence="9">
    <location>
        <begin position="80"/>
        <end position="82"/>
    </location>
    <ligand>
        <name>5-amino-6-(D-ribitylamino)uracil</name>
        <dbReference type="ChEBI" id="CHEBI:15934"/>
    </ligand>
</feature>
<evidence type="ECO:0000256" key="5">
    <source>
        <dbReference type="ARBA" id="ARBA00022679"/>
    </source>
</evidence>
<evidence type="ECO:0000256" key="2">
    <source>
        <dbReference type="ARBA" id="ARBA00007424"/>
    </source>
</evidence>
<organism evidence="10 11">
    <name type="scientific">Tautonia sociabilis</name>
    <dbReference type="NCBI Taxonomy" id="2080755"/>
    <lineage>
        <taxon>Bacteria</taxon>
        <taxon>Pseudomonadati</taxon>
        <taxon>Planctomycetota</taxon>
        <taxon>Planctomycetia</taxon>
        <taxon>Isosphaerales</taxon>
        <taxon>Isosphaeraceae</taxon>
        <taxon>Tautonia</taxon>
    </lineage>
</organism>
<dbReference type="Proteomes" id="UP000280296">
    <property type="component" value="Unassembled WGS sequence"/>
</dbReference>
<evidence type="ECO:0000256" key="4">
    <source>
        <dbReference type="ARBA" id="ARBA00022619"/>
    </source>
</evidence>
<accession>A0A432MLV2</accession>
<reference evidence="10 11" key="1">
    <citation type="submission" date="2018-12" db="EMBL/GenBank/DDBJ databases">
        <authorList>
            <person name="Toschakov S.V."/>
        </authorList>
    </citation>
    <scope>NUCLEOTIDE SEQUENCE [LARGE SCALE GENOMIC DNA]</scope>
    <source>
        <strain evidence="10 11">GM2012</strain>
    </source>
</reference>
<dbReference type="Pfam" id="PF00885">
    <property type="entry name" value="DMRL_synthase"/>
    <property type="match status" value="1"/>
</dbReference>
<evidence type="ECO:0000256" key="1">
    <source>
        <dbReference type="ARBA" id="ARBA00004917"/>
    </source>
</evidence>
<dbReference type="FunFam" id="3.40.50.960:FF:000001">
    <property type="entry name" value="6,7-dimethyl-8-ribityllumazine synthase"/>
    <property type="match status" value="1"/>
</dbReference>
<dbReference type="NCBIfam" id="TIGR00114">
    <property type="entry name" value="lumazine-synth"/>
    <property type="match status" value="1"/>
</dbReference>
<evidence type="ECO:0000256" key="7">
    <source>
        <dbReference type="ARBA" id="ARBA00058151"/>
    </source>
</evidence>
<comment type="pathway">
    <text evidence="1 9">Cofactor biosynthesis; riboflavin biosynthesis; riboflavin from 2-hydroxy-3-oxobutyl phosphate and 5-amino-6-(D-ribitylamino)uracil: step 1/2.</text>
</comment>
<dbReference type="GO" id="GO:0005829">
    <property type="term" value="C:cytosol"/>
    <property type="evidence" value="ECO:0007669"/>
    <property type="project" value="TreeGrafter"/>
</dbReference>
<dbReference type="UniPathway" id="UPA00275">
    <property type="reaction ID" value="UER00404"/>
</dbReference>
<dbReference type="RefSeq" id="WP_126725024.1">
    <property type="nucleotide sequence ID" value="NZ_RYZH01000014.1"/>
</dbReference>
<reference evidence="10 11" key="2">
    <citation type="submission" date="2019-01" db="EMBL/GenBank/DDBJ databases">
        <title>Tautonia sociabilis, a novel thermotolerant planctomycete of Isosphaeraceae family, isolated from a 4000 m deep subterranean habitat.</title>
        <authorList>
            <person name="Kovaleva O.L."/>
            <person name="Elcheninov A.G."/>
            <person name="Van Heerden E."/>
            <person name="Toshchakov S.V."/>
            <person name="Novikov A."/>
            <person name="Bonch-Osmolovskaya E.A."/>
            <person name="Kublanov I.V."/>
        </authorList>
    </citation>
    <scope>NUCLEOTIDE SEQUENCE [LARGE SCALE GENOMIC DNA]</scope>
    <source>
        <strain evidence="10 11">GM2012</strain>
    </source>
</reference>
<evidence type="ECO:0000256" key="9">
    <source>
        <dbReference type="HAMAP-Rule" id="MF_00178"/>
    </source>
</evidence>
<keyword evidence="5 9" id="KW-0808">Transferase</keyword>
<dbReference type="GO" id="GO:0000906">
    <property type="term" value="F:6,7-dimethyl-8-ribityllumazine synthase activity"/>
    <property type="evidence" value="ECO:0007669"/>
    <property type="project" value="UniProtKB-UniRule"/>
</dbReference>
<sequence length="165" mass="16837">MPTFEGDFSPPSGRFAIVCARFNAMVTEALLAGCRDAFVRHGVADDRLDVAWVPGSFEVPMAAKALAGTGRYAAVITLGCVIRGETGHYDHVAGQAAGGVMSAGLETGVPVIFGILTTDSVEQALNRSGLKAGNKGAEAAMAAIEMVNLLAQIRADSVAGAGSGR</sequence>
<dbReference type="PANTHER" id="PTHR21058:SF0">
    <property type="entry name" value="6,7-DIMETHYL-8-RIBITYLLUMAZINE SYNTHASE"/>
    <property type="match status" value="1"/>
</dbReference>
<dbReference type="Gene3D" id="3.40.50.960">
    <property type="entry name" value="Lumazine/riboflavin synthase"/>
    <property type="match status" value="1"/>
</dbReference>
<dbReference type="InterPro" id="IPR034964">
    <property type="entry name" value="LS"/>
</dbReference>
<comment type="catalytic activity">
    <reaction evidence="6 9">
        <text>(2S)-2-hydroxy-3-oxobutyl phosphate + 5-amino-6-(D-ribitylamino)uracil = 6,7-dimethyl-8-(1-D-ribityl)lumazine + phosphate + 2 H2O + H(+)</text>
        <dbReference type="Rhea" id="RHEA:26152"/>
        <dbReference type="ChEBI" id="CHEBI:15377"/>
        <dbReference type="ChEBI" id="CHEBI:15378"/>
        <dbReference type="ChEBI" id="CHEBI:15934"/>
        <dbReference type="ChEBI" id="CHEBI:43474"/>
        <dbReference type="ChEBI" id="CHEBI:58201"/>
        <dbReference type="ChEBI" id="CHEBI:58830"/>
        <dbReference type="EC" id="2.5.1.78"/>
    </reaction>
</comment>
<dbReference type="SUPFAM" id="SSF52121">
    <property type="entry name" value="Lumazine synthase"/>
    <property type="match status" value="1"/>
</dbReference>
<feature type="binding site" evidence="9">
    <location>
        <begin position="85"/>
        <end position="86"/>
    </location>
    <ligand>
        <name>(2S)-2-hydroxy-3-oxobutyl phosphate</name>
        <dbReference type="ChEBI" id="CHEBI:58830"/>
    </ligand>
</feature>
<dbReference type="PANTHER" id="PTHR21058">
    <property type="entry name" value="6,7-DIMETHYL-8-RIBITYLLUMAZINE SYNTHASE DMRL SYNTHASE LUMAZINE SYNTHASE"/>
    <property type="match status" value="1"/>
</dbReference>
<name>A0A432MLV2_9BACT</name>
<comment type="similarity">
    <text evidence="2 9">Belongs to the DMRL synthase family.</text>
</comment>
<feature type="binding site" evidence="9">
    <location>
        <position position="127"/>
    </location>
    <ligand>
        <name>(2S)-2-hydroxy-3-oxobutyl phosphate</name>
        <dbReference type="ChEBI" id="CHEBI:58830"/>
    </ligand>
</feature>
<evidence type="ECO:0000256" key="3">
    <source>
        <dbReference type="ARBA" id="ARBA00012664"/>
    </source>
</evidence>
<gene>
    <name evidence="9" type="primary">ribH</name>
    <name evidence="10" type="ORF">TsocGM_09260</name>
</gene>
<dbReference type="OrthoDB" id="9809709at2"/>
<feature type="active site" description="Proton donor" evidence="9">
    <location>
        <position position="88"/>
    </location>
</feature>
<feature type="binding site" evidence="9">
    <location>
        <begin position="56"/>
        <end position="58"/>
    </location>
    <ligand>
        <name>5-amino-6-(D-ribitylamino)uracil</name>
        <dbReference type="ChEBI" id="CHEBI:15934"/>
    </ligand>
</feature>
<keyword evidence="4 9" id="KW-0686">Riboflavin biosynthesis</keyword>
<dbReference type="GO" id="GO:0009349">
    <property type="term" value="C:riboflavin synthase complex"/>
    <property type="evidence" value="ECO:0007669"/>
    <property type="project" value="UniProtKB-UniRule"/>
</dbReference>
<dbReference type="GO" id="GO:0009231">
    <property type="term" value="P:riboflavin biosynthetic process"/>
    <property type="evidence" value="ECO:0007669"/>
    <property type="project" value="UniProtKB-UniRule"/>
</dbReference>
<feature type="binding site" evidence="9">
    <location>
        <position position="113"/>
    </location>
    <ligand>
        <name>5-amino-6-(D-ribitylamino)uracil</name>
        <dbReference type="ChEBI" id="CHEBI:15934"/>
    </ligand>
</feature>
<keyword evidence="11" id="KW-1185">Reference proteome</keyword>
<evidence type="ECO:0000313" key="11">
    <source>
        <dbReference type="Proteomes" id="UP000280296"/>
    </source>
</evidence>
<dbReference type="AlphaFoldDB" id="A0A432MLV2"/>
<proteinExistence type="inferred from homology"/>
<dbReference type="EMBL" id="RYZH01000014">
    <property type="protein sequence ID" value="RUL88115.1"/>
    <property type="molecule type" value="Genomic_DNA"/>
</dbReference>
<comment type="caution">
    <text evidence="10">The sequence shown here is derived from an EMBL/GenBank/DDBJ whole genome shotgun (WGS) entry which is preliminary data.</text>
</comment>
<comment type="function">
    <text evidence="7 9">Catalyzes the formation of 6,7-dimethyl-8-ribityllumazine by condensation of 5-amino-6-(D-ribitylamino)uracil with 3,4-dihydroxy-2-butanone 4-phosphate. This is the penultimate step in the biosynthesis of riboflavin.</text>
</comment>
<evidence type="ECO:0000313" key="10">
    <source>
        <dbReference type="EMBL" id="RUL88115.1"/>
    </source>
</evidence>
<dbReference type="InterPro" id="IPR036467">
    <property type="entry name" value="LS/RS_sf"/>
</dbReference>
<evidence type="ECO:0000256" key="8">
    <source>
        <dbReference type="ARBA" id="ARBA00072606"/>
    </source>
</evidence>
<feature type="binding site" evidence="9">
    <location>
        <position position="22"/>
    </location>
    <ligand>
        <name>5-amino-6-(D-ribitylamino)uracil</name>
        <dbReference type="ChEBI" id="CHEBI:15934"/>
    </ligand>
</feature>
<dbReference type="EC" id="2.5.1.78" evidence="3 9"/>
<protein>
    <recommendedName>
        <fullName evidence="8 9">6,7-dimethyl-8-ribityllumazine synthase</fullName>
        <shortName evidence="9">DMRL synthase</shortName>
        <shortName evidence="9">LS</shortName>
        <shortName evidence="9">Lumazine synthase</shortName>
        <ecNumber evidence="3 9">2.5.1.78</ecNumber>
    </recommendedName>
</protein>
<evidence type="ECO:0000256" key="6">
    <source>
        <dbReference type="ARBA" id="ARBA00048785"/>
    </source>
</evidence>